<reference evidence="2" key="1">
    <citation type="submission" date="2007-11" db="EMBL/GenBank/DDBJ databases">
        <authorList>
            <person name="Fulton L."/>
            <person name="Clifton S."/>
            <person name="Fulton B."/>
            <person name="Xu J."/>
            <person name="Minx P."/>
            <person name="Pepin K.H."/>
            <person name="Johnson M."/>
            <person name="Thiruvilangam P."/>
            <person name="Bhonagiri V."/>
            <person name="Nash W.E."/>
            <person name="Mardis E.R."/>
            <person name="Wilson R.K."/>
        </authorList>
    </citation>
    <scope>NUCLEOTIDE SEQUENCE [LARGE SCALE GENOMIC DNA]</scope>
    <source>
        <strain evidence="2">DSM 1402</strain>
    </source>
</reference>
<organism evidence="2 3">
    <name type="scientific">Thomasclavelia ramosa DSM 1402</name>
    <dbReference type="NCBI Taxonomy" id="445974"/>
    <lineage>
        <taxon>Bacteria</taxon>
        <taxon>Bacillati</taxon>
        <taxon>Bacillota</taxon>
        <taxon>Erysipelotrichia</taxon>
        <taxon>Erysipelotrichales</taxon>
        <taxon>Coprobacillaceae</taxon>
        <taxon>Thomasclavelia</taxon>
    </lineage>
</organism>
<dbReference type="EMBL" id="ABFX02000006">
    <property type="protein sequence ID" value="EDS18348.1"/>
    <property type="molecule type" value="Genomic_DNA"/>
</dbReference>
<keyword evidence="1" id="KW-0812">Transmembrane</keyword>
<reference evidence="2" key="2">
    <citation type="submission" date="2014-06" db="EMBL/GenBank/DDBJ databases">
        <title>Draft genome sequence of Clostridium ramosum(DSM 1402).</title>
        <authorList>
            <person name="Sudarsanam P."/>
            <person name="Ley R."/>
            <person name="Guruge J."/>
            <person name="Turnbaugh P.J."/>
            <person name="Mahowald M."/>
            <person name="Liep D."/>
            <person name="Gordon J."/>
        </authorList>
    </citation>
    <scope>NUCLEOTIDE SEQUENCE</scope>
    <source>
        <strain evidence="2">DSM 1402</strain>
    </source>
</reference>
<accession>B0N5I0</accession>
<comment type="caution">
    <text evidence="2">The sequence shown here is derived from an EMBL/GenBank/DDBJ whole genome shotgun (WGS) entry which is preliminary data.</text>
</comment>
<sequence length="69" mass="8147">MLIKLSENLEFLKYITFNTLYDTKSILEGSGYKSGLMAMLLIAIILYIIGIIWFQKKTCHYKIIIRNLW</sequence>
<keyword evidence="1" id="KW-1133">Transmembrane helix</keyword>
<keyword evidence="1" id="KW-0472">Membrane</keyword>
<dbReference type="AlphaFoldDB" id="B0N5I0"/>
<evidence type="ECO:0000256" key="1">
    <source>
        <dbReference type="SAM" id="Phobius"/>
    </source>
</evidence>
<proteinExistence type="predicted"/>
<dbReference type="Proteomes" id="UP000005798">
    <property type="component" value="Unassembled WGS sequence"/>
</dbReference>
<name>B0N5I0_9FIRM</name>
<protein>
    <submittedName>
        <fullName evidence="2">Uncharacterized protein</fullName>
    </submittedName>
</protein>
<keyword evidence="3" id="KW-1185">Reference proteome</keyword>
<gene>
    <name evidence="2" type="ORF">CLORAM_01894</name>
</gene>
<evidence type="ECO:0000313" key="3">
    <source>
        <dbReference type="Proteomes" id="UP000005798"/>
    </source>
</evidence>
<evidence type="ECO:0000313" key="2">
    <source>
        <dbReference type="EMBL" id="EDS18348.1"/>
    </source>
</evidence>
<feature type="transmembrane region" description="Helical" evidence="1">
    <location>
        <begin position="35"/>
        <end position="54"/>
    </location>
</feature>
<dbReference type="HOGENOM" id="CLU_2769533_0_0_9"/>